<dbReference type="NCBIfam" id="TIGR03591">
    <property type="entry name" value="polynuc_phos"/>
    <property type="match status" value="1"/>
</dbReference>
<organism evidence="11">
    <name type="scientific">Candidatus Caldatribacterium californiense</name>
    <dbReference type="NCBI Taxonomy" id="1454726"/>
    <lineage>
        <taxon>Bacteria</taxon>
        <taxon>Pseudomonadati</taxon>
        <taxon>Atribacterota</taxon>
        <taxon>Atribacteria</taxon>
        <taxon>Atribacterales</taxon>
        <taxon>Candidatus Caldatribacteriaceae</taxon>
        <taxon>Candidatus Caldatribacterium</taxon>
    </lineage>
</organism>
<proteinExistence type="inferred from homology"/>
<dbReference type="FunFam" id="3.30.1370.10:FF:000001">
    <property type="entry name" value="Polyribonucleotide nucleotidyltransferase"/>
    <property type="match status" value="1"/>
</dbReference>
<dbReference type="SUPFAM" id="SSF50249">
    <property type="entry name" value="Nucleic acid-binding proteins"/>
    <property type="match status" value="1"/>
</dbReference>
<keyword evidence="4 9" id="KW-0808">Transferase</keyword>
<dbReference type="Pfam" id="PF03725">
    <property type="entry name" value="RNase_PH_C"/>
    <property type="match status" value="1"/>
</dbReference>
<dbReference type="HAMAP" id="MF_01595">
    <property type="entry name" value="PNPase"/>
    <property type="match status" value="1"/>
</dbReference>
<dbReference type="Gene3D" id="3.30.230.70">
    <property type="entry name" value="GHMP Kinase, N-terminal domain"/>
    <property type="match status" value="2"/>
</dbReference>
<accession>A0A7V3YHI9</accession>
<feature type="binding site" evidence="9">
    <location>
        <position position="482"/>
    </location>
    <ligand>
        <name>Mg(2+)</name>
        <dbReference type="ChEBI" id="CHEBI:18420"/>
    </ligand>
</feature>
<evidence type="ECO:0000256" key="3">
    <source>
        <dbReference type="ARBA" id="ARBA00022490"/>
    </source>
</evidence>
<evidence type="ECO:0000256" key="5">
    <source>
        <dbReference type="ARBA" id="ARBA00022695"/>
    </source>
</evidence>
<name>A0A7V3YHI9_9BACT</name>
<evidence type="ECO:0000256" key="8">
    <source>
        <dbReference type="ARBA" id="ARBA00022884"/>
    </source>
</evidence>
<evidence type="ECO:0000256" key="1">
    <source>
        <dbReference type="ARBA" id="ARBA00004496"/>
    </source>
</evidence>
<keyword evidence="6 9" id="KW-0479">Metal-binding</keyword>
<evidence type="ECO:0000256" key="4">
    <source>
        <dbReference type="ARBA" id="ARBA00022679"/>
    </source>
</evidence>
<dbReference type="PROSITE" id="PS50126">
    <property type="entry name" value="S1"/>
    <property type="match status" value="1"/>
</dbReference>
<evidence type="ECO:0000256" key="7">
    <source>
        <dbReference type="ARBA" id="ARBA00022842"/>
    </source>
</evidence>
<dbReference type="GO" id="GO:0005829">
    <property type="term" value="C:cytosol"/>
    <property type="evidence" value="ECO:0007669"/>
    <property type="project" value="TreeGrafter"/>
</dbReference>
<dbReference type="EC" id="2.7.7.8" evidence="9"/>
<feature type="binding site" evidence="9">
    <location>
        <position position="488"/>
    </location>
    <ligand>
        <name>Mg(2+)</name>
        <dbReference type="ChEBI" id="CHEBI:18420"/>
    </ligand>
</feature>
<dbReference type="Gene3D" id="2.40.50.140">
    <property type="entry name" value="Nucleic acid-binding proteins"/>
    <property type="match status" value="1"/>
</dbReference>
<dbReference type="InterPro" id="IPR012162">
    <property type="entry name" value="PNPase"/>
</dbReference>
<dbReference type="GO" id="GO:0004654">
    <property type="term" value="F:polyribonucleotide nucleotidyltransferase activity"/>
    <property type="evidence" value="ECO:0007669"/>
    <property type="project" value="UniProtKB-UniRule"/>
</dbReference>
<comment type="caution">
    <text evidence="11">The sequence shown here is derived from an EMBL/GenBank/DDBJ whole genome shotgun (WGS) entry which is preliminary data.</text>
</comment>
<protein>
    <recommendedName>
        <fullName evidence="9">Polyribonucleotide nucleotidyltransferase</fullName>
        <ecNumber evidence="9">2.7.7.8</ecNumber>
    </recommendedName>
    <alternativeName>
        <fullName evidence="9">Polynucleotide phosphorylase</fullName>
        <shortName evidence="9">PNPase</shortName>
    </alternativeName>
</protein>
<dbReference type="SUPFAM" id="SSF54791">
    <property type="entry name" value="Eukaryotic type KH-domain (KH-domain type I)"/>
    <property type="match status" value="1"/>
</dbReference>
<evidence type="ECO:0000256" key="2">
    <source>
        <dbReference type="ARBA" id="ARBA00007404"/>
    </source>
</evidence>
<dbReference type="FunFam" id="3.30.230.70:FF:000002">
    <property type="entry name" value="Polyribonucleotide nucleotidyltransferase"/>
    <property type="match status" value="1"/>
</dbReference>
<dbReference type="CDD" id="cd11363">
    <property type="entry name" value="RNase_PH_PNPase_1"/>
    <property type="match status" value="1"/>
</dbReference>
<dbReference type="EMBL" id="DTFV01000115">
    <property type="protein sequence ID" value="HGI31222.1"/>
    <property type="molecule type" value="Genomic_DNA"/>
</dbReference>
<feature type="domain" description="S1 motif" evidence="10">
    <location>
        <begin position="618"/>
        <end position="686"/>
    </location>
</feature>
<dbReference type="CDD" id="cd04472">
    <property type="entry name" value="S1_PNPase"/>
    <property type="match status" value="1"/>
</dbReference>
<evidence type="ECO:0000256" key="9">
    <source>
        <dbReference type="HAMAP-Rule" id="MF_01595"/>
    </source>
</evidence>
<dbReference type="Pfam" id="PF01138">
    <property type="entry name" value="RNase_PH"/>
    <property type="match status" value="2"/>
</dbReference>
<reference evidence="11" key="1">
    <citation type="journal article" date="2020" name="mSystems">
        <title>Genome- and Community-Level Interaction Insights into Carbon Utilization and Element Cycling Functions of Hydrothermarchaeota in Hydrothermal Sediment.</title>
        <authorList>
            <person name="Zhou Z."/>
            <person name="Liu Y."/>
            <person name="Xu W."/>
            <person name="Pan J."/>
            <person name="Luo Z.H."/>
            <person name="Li M."/>
        </authorList>
    </citation>
    <scope>NUCLEOTIDE SEQUENCE [LARGE SCALE GENOMIC DNA]</scope>
    <source>
        <strain evidence="11">SpSt-747</strain>
    </source>
</reference>
<keyword evidence="3 9" id="KW-0963">Cytoplasm</keyword>
<keyword evidence="5 9" id="KW-0548">Nucleotidyltransferase</keyword>
<dbReference type="NCBIfam" id="NF008805">
    <property type="entry name" value="PRK11824.1"/>
    <property type="match status" value="1"/>
</dbReference>
<dbReference type="InterPro" id="IPR015847">
    <property type="entry name" value="ExoRNase_PH_dom2"/>
</dbReference>
<dbReference type="FunFam" id="2.40.50.140:FF:000023">
    <property type="entry name" value="Polyribonucleotide nucleotidyltransferase"/>
    <property type="match status" value="1"/>
</dbReference>
<dbReference type="GO" id="GO:0003723">
    <property type="term" value="F:RNA binding"/>
    <property type="evidence" value="ECO:0007669"/>
    <property type="project" value="UniProtKB-UniRule"/>
</dbReference>
<dbReference type="PIRSF" id="PIRSF005499">
    <property type="entry name" value="PNPase"/>
    <property type="match status" value="1"/>
</dbReference>
<comment type="subcellular location">
    <subcellularLocation>
        <location evidence="1 9">Cytoplasm</location>
    </subcellularLocation>
</comment>
<dbReference type="PROSITE" id="PS50084">
    <property type="entry name" value="KH_TYPE_1"/>
    <property type="match status" value="1"/>
</dbReference>
<dbReference type="PANTHER" id="PTHR11252:SF0">
    <property type="entry name" value="POLYRIBONUCLEOTIDE NUCLEOTIDYLTRANSFERASE 1, MITOCHONDRIAL"/>
    <property type="match status" value="1"/>
</dbReference>
<dbReference type="InterPro" id="IPR004088">
    <property type="entry name" value="KH_dom_type_1"/>
</dbReference>
<dbReference type="InterPro" id="IPR027408">
    <property type="entry name" value="PNPase/RNase_PH_dom_sf"/>
</dbReference>
<dbReference type="GO" id="GO:0006402">
    <property type="term" value="P:mRNA catabolic process"/>
    <property type="evidence" value="ECO:0007669"/>
    <property type="project" value="UniProtKB-UniRule"/>
</dbReference>
<dbReference type="PANTHER" id="PTHR11252">
    <property type="entry name" value="POLYRIBONUCLEOTIDE NUCLEOTIDYLTRANSFERASE"/>
    <property type="match status" value="1"/>
</dbReference>
<dbReference type="CDD" id="cd11364">
    <property type="entry name" value="RNase_PH_PNPase_2"/>
    <property type="match status" value="1"/>
</dbReference>
<dbReference type="GO" id="GO:0000287">
    <property type="term" value="F:magnesium ion binding"/>
    <property type="evidence" value="ECO:0007669"/>
    <property type="project" value="UniProtKB-UniRule"/>
</dbReference>
<dbReference type="SMART" id="SM00316">
    <property type="entry name" value="S1"/>
    <property type="match status" value="1"/>
</dbReference>
<dbReference type="CDD" id="cd02393">
    <property type="entry name" value="KH-I_PNPase"/>
    <property type="match status" value="1"/>
</dbReference>
<dbReference type="InterPro" id="IPR036612">
    <property type="entry name" value="KH_dom_type_1_sf"/>
</dbReference>
<dbReference type="InterPro" id="IPR004087">
    <property type="entry name" value="KH_dom"/>
</dbReference>
<dbReference type="Gene3D" id="3.30.1370.10">
    <property type="entry name" value="K Homology domain, type 1"/>
    <property type="match status" value="1"/>
</dbReference>
<dbReference type="InterPro" id="IPR003029">
    <property type="entry name" value="S1_domain"/>
</dbReference>
<dbReference type="GO" id="GO:0000175">
    <property type="term" value="F:3'-5'-RNA exonuclease activity"/>
    <property type="evidence" value="ECO:0007669"/>
    <property type="project" value="TreeGrafter"/>
</dbReference>
<dbReference type="InterPro" id="IPR001247">
    <property type="entry name" value="ExoRNase_PH_dom1"/>
</dbReference>
<dbReference type="InterPro" id="IPR012340">
    <property type="entry name" value="NA-bd_OB-fold"/>
</dbReference>
<dbReference type="InterPro" id="IPR036345">
    <property type="entry name" value="ExoRNase_PH_dom2_sf"/>
</dbReference>
<evidence type="ECO:0000256" key="6">
    <source>
        <dbReference type="ARBA" id="ARBA00022723"/>
    </source>
</evidence>
<keyword evidence="8 9" id="KW-0694">RNA-binding</keyword>
<dbReference type="SUPFAM" id="SSF54211">
    <property type="entry name" value="Ribosomal protein S5 domain 2-like"/>
    <property type="match status" value="2"/>
</dbReference>
<comment type="cofactor">
    <cofactor evidence="9">
        <name>Mg(2+)</name>
        <dbReference type="ChEBI" id="CHEBI:18420"/>
    </cofactor>
</comment>
<dbReference type="SMART" id="SM00322">
    <property type="entry name" value="KH"/>
    <property type="match status" value="1"/>
</dbReference>
<sequence>MSYKWEIGFGRETLLIEAGKLAQQAHGAVTVRYGDTVVLVTATMSDEVREEVDFTPLLVDFEERFYAAGKIPGGFIKREGKPRVPAILSARLIDRSIRPFFPKLLYNDIQVVVTVLSVDESHPPDVISIVGASFALGLSEIPFEGPIGACRIGLIGGQFVVNPTLEELASSSLDLVVAGSEYGIAMIEAGAKEVDEENIVAALRLGYEEILKMIAAQKDILASFGKPKREVLLPPFWDALQAFVDEEYRKTIAQVITIPEKKAREKEMNVLFQKAKEEVEARFGNTSFLTPVWDKVVKEEIENLVFTTGRRQDGRTPQEIRPIRCEVGCLPRTHGSSLFVRGQTQALVITTLGATSEEQKVDGLQEEEAKRFMLHYNFPPYSTGEVRPMRGPGRREIGHGALAERALECFIPPEEEFPYTIRVVSEILESNGSSSMATVCGGSLSLMDAGVPIRSSCAGLSIGLLLSGDRKVFLRDIIGSEDHYGEMDFKVAGSRKGITAIQLDVKNKGLQWEILAEALQEAKEGRMYILDIMDSVLDRPRSSISPYAPRIGIVEINPDRIGALIGPGGKIIKRIVEEAGVTIDIKENGKVLVFSRTEEGKEKAIEMIRNVTQDVEVGKIYLGKVTRIADFGAFVEIFPGREGLCHISQLSFERIRKVEDFVKPGEDLLVKVIGIDSLGRITLSHKEAIAAVSPPKDTKPPQRRK</sequence>
<dbReference type="FunFam" id="3.30.230.70:FF:000001">
    <property type="entry name" value="Polyribonucleotide nucleotidyltransferase"/>
    <property type="match status" value="1"/>
</dbReference>
<dbReference type="Pfam" id="PF00575">
    <property type="entry name" value="S1"/>
    <property type="match status" value="1"/>
</dbReference>
<gene>
    <name evidence="9" type="primary">pnp</name>
    <name evidence="11" type="ORF">ENV30_07970</name>
</gene>
<keyword evidence="7 9" id="KW-0460">Magnesium</keyword>
<dbReference type="Pfam" id="PF00013">
    <property type="entry name" value="KH_1"/>
    <property type="match status" value="1"/>
</dbReference>
<comment type="function">
    <text evidence="9">Involved in mRNA degradation. Catalyzes the phosphorolysis of single-stranded polyribonucleotides processively in the 3'- to 5'-direction.</text>
</comment>
<evidence type="ECO:0000313" key="11">
    <source>
        <dbReference type="EMBL" id="HGI31222.1"/>
    </source>
</evidence>
<comment type="similarity">
    <text evidence="2 9">Belongs to the polyribonucleotide nucleotidyltransferase family.</text>
</comment>
<dbReference type="AlphaFoldDB" id="A0A7V3YHI9"/>
<dbReference type="InterPro" id="IPR020568">
    <property type="entry name" value="Ribosomal_Su5_D2-typ_SF"/>
</dbReference>
<comment type="catalytic activity">
    <reaction evidence="9">
        <text>RNA(n+1) + phosphate = RNA(n) + a ribonucleoside 5'-diphosphate</text>
        <dbReference type="Rhea" id="RHEA:22096"/>
        <dbReference type="Rhea" id="RHEA-COMP:14527"/>
        <dbReference type="Rhea" id="RHEA-COMP:17342"/>
        <dbReference type="ChEBI" id="CHEBI:43474"/>
        <dbReference type="ChEBI" id="CHEBI:57930"/>
        <dbReference type="ChEBI" id="CHEBI:140395"/>
        <dbReference type="EC" id="2.7.7.8"/>
    </reaction>
</comment>
<evidence type="ECO:0000259" key="10">
    <source>
        <dbReference type="PROSITE" id="PS50126"/>
    </source>
</evidence>
<dbReference type="SUPFAM" id="SSF55666">
    <property type="entry name" value="Ribonuclease PH domain 2-like"/>
    <property type="match status" value="2"/>
</dbReference>